<dbReference type="EMBL" id="JASNJD010000020">
    <property type="protein sequence ID" value="MDK3019951.1"/>
    <property type="molecule type" value="Genomic_DNA"/>
</dbReference>
<keyword evidence="9" id="KW-0066">ATP synthesis</keyword>
<evidence type="ECO:0000256" key="4">
    <source>
        <dbReference type="ARBA" id="ARBA00022448"/>
    </source>
</evidence>
<evidence type="ECO:0000256" key="3">
    <source>
        <dbReference type="ARBA" id="ARBA00005712"/>
    </source>
</evidence>
<dbReference type="HAMAP" id="MF_00530">
    <property type="entry name" value="ATP_synth_epsil_bac"/>
    <property type="match status" value="1"/>
</dbReference>
<comment type="similarity">
    <text evidence="3 9">Belongs to the ATPase epsilon chain family.</text>
</comment>
<gene>
    <name evidence="9" type="primary">atpC</name>
    <name evidence="12" type="ORF">QO033_19900</name>
</gene>
<comment type="function">
    <text evidence="1 9">Produces ATP from ADP in the presence of a proton gradient across the membrane.</text>
</comment>
<feature type="compositionally biased region" description="Gly residues" evidence="10">
    <location>
        <begin position="145"/>
        <end position="154"/>
    </location>
</feature>
<reference evidence="12 13" key="1">
    <citation type="submission" date="2023-05" db="EMBL/GenBank/DDBJ databases">
        <title>Pseudodonghicola sp. nov.</title>
        <authorList>
            <person name="Huang J."/>
        </authorList>
    </citation>
    <scope>NUCLEOTIDE SEQUENCE [LARGE SCALE GENOMIC DNA]</scope>
    <source>
        <strain evidence="12 13">IC7</strain>
    </source>
</reference>
<evidence type="ECO:0000256" key="1">
    <source>
        <dbReference type="ARBA" id="ARBA00003543"/>
    </source>
</evidence>
<keyword evidence="13" id="KW-1185">Reference proteome</keyword>
<keyword evidence="4 9" id="KW-0813">Transport</keyword>
<comment type="subcellular location">
    <subcellularLocation>
        <location evidence="9">Cell membrane</location>
        <topology evidence="9">Peripheral membrane protein</topology>
    </subcellularLocation>
    <subcellularLocation>
        <location evidence="2">Endomembrane system</location>
        <topology evidence="2">Peripheral membrane protein</topology>
    </subcellularLocation>
</comment>
<evidence type="ECO:0000256" key="10">
    <source>
        <dbReference type="SAM" id="MobiDB-lite"/>
    </source>
</evidence>
<dbReference type="CDD" id="cd12152">
    <property type="entry name" value="F1-ATPase_delta"/>
    <property type="match status" value="1"/>
</dbReference>
<evidence type="ECO:0000256" key="2">
    <source>
        <dbReference type="ARBA" id="ARBA00004184"/>
    </source>
</evidence>
<dbReference type="InterPro" id="IPR036771">
    <property type="entry name" value="ATPsynth_dsu/esu_N"/>
</dbReference>
<dbReference type="RefSeq" id="WP_284482722.1">
    <property type="nucleotide sequence ID" value="NZ_JASNJD010000020.1"/>
</dbReference>
<dbReference type="SUPFAM" id="SSF51344">
    <property type="entry name" value="Epsilon subunit of F1F0-ATP synthase N-terminal domain"/>
    <property type="match status" value="1"/>
</dbReference>
<dbReference type="InterPro" id="IPR001469">
    <property type="entry name" value="ATP_synth_F1_dsu/esu"/>
</dbReference>
<evidence type="ECO:0000256" key="6">
    <source>
        <dbReference type="ARBA" id="ARBA00023065"/>
    </source>
</evidence>
<comment type="caution">
    <text evidence="12">The sequence shown here is derived from an EMBL/GenBank/DDBJ whole genome shotgun (WGS) entry which is preliminary data.</text>
</comment>
<comment type="subunit">
    <text evidence="9">F-type ATPases have 2 components, CF(1) - the catalytic core - and CF(0) - the membrane proton channel. CF(1) has five subunits: alpha(3), beta(3), gamma(1), delta(1), epsilon(1). CF(0) has three main subunits: a, b and c.</text>
</comment>
<dbReference type="Proteomes" id="UP001243757">
    <property type="component" value="Unassembled WGS sequence"/>
</dbReference>
<dbReference type="Gene3D" id="2.60.15.10">
    <property type="entry name" value="F0F1 ATP synthase delta/epsilon subunit, N-terminal"/>
    <property type="match status" value="1"/>
</dbReference>
<dbReference type="InterPro" id="IPR020546">
    <property type="entry name" value="ATP_synth_F1_dsu/esu_N"/>
</dbReference>
<keyword evidence="9" id="KW-1003">Cell membrane</keyword>
<keyword evidence="8 9" id="KW-0139">CF(1)</keyword>
<accession>A0ABT7F5R6</accession>
<evidence type="ECO:0000256" key="9">
    <source>
        <dbReference type="HAMAP-Rule" id="MF_00530"/>
    </source>
</evidence>
<evidence type="ECO:0000256" key="5">
    <source>
        <dbReference type="ARBA" id="ARBA00022781"/>
    </source>
</evidence>
<evidence type="ECO:0000313" key="13">
    <source>
        <dbReference type="Proteomes" id="UP001243757"/>
    </source>
</evidence>
<sequence length="154" mass="16193">MKLVVTTPTSVVTTVEDVAHVRAEDASGAFGILPGHADFVTVLPTSVVTWRDRAGKEGFVVVRGGVLTVRDGAVTEIAARGAASDRDISTLGKVALEQMEKSEETEEGSWTADTRLHLAAMRQIERVLQAQRGADMPLPRLDAGTRGGGEGAGV</sequence>
<dbReference type="Pfam" id="PF02823">
    <property type="entry name" value="ATP-synt_DE_N"/>
    <property type="match status" value="1"/>
</dbReference>
<evidence type="ECO:0000313" key="12">
    <source>
        <dbReference type="EMBL" id="MDK3019951.1"/>
    </source>
</evidence>
<evidence type="ECO:0000256" key="8">
    <source>
        <dbReference type="ARBA" id="ARBA00023196"/>
    </source>
</evidence>
<evidence type="ECO:0000256" key="7">
    <source>
        <dbReference type="ARBA" id="ARBA00023136"/>
    </source>
</evidence>
<name>A0ABT7F5R6_9RHOB</name>
<keyword evidence="7 9" id="KW-0472">Membrane</keyword>
<organism evidence="12 13">
    <name type="scientific">Pseudodonghicola flavimaris</name>
    <dbReference type="NCBI Taxonomy" id="3050036"/>
    <lineage>
        <taxon>Bacteria</taxon>
        <taxon>Pseudomonadati</taxon>
        <taxon>Pseudomonadota</taxon>
        <taxon>Alphaproteobacteria</taxon>
        <taxon>Rhodobacterales</taxon>
        <taxon>Paracoccaceae</taxon>
        <taxon>Pseudodonghicola</taxon>
    </lineage>
</organism>
<protein>
    <recommendedName>
        <fullName evidence="9">ATP synthase epsilon chain</fullName>
    </recommendedName>
    <alternativeName>
        <fullName evidence="9">ATP synthase F1 sector epsilon subunit</fullName>
    </alternativeName>
    <alternativeName>
        <fullName evidence="9">F-ATPase epsilon subunit</fullName>
    </alternativeName>
</protein>
<feature type="domain" description="ATP synthase F1 complex delta/epsilon subunit N-terminal" evidence="11">
    <location>
        <begin position="1"/>
        <end position="75"/>
    </location>
</feature>
<evidence type="ECO:0000259" key="11">
    <source>
        <dbReference type="Pfam" id="PF02823"/>
    </source>
</evidence>
<keyword evidence="6 9" id="KW-0406">Ion transport</keyword>
<keyword evidence="5 9" id="KW-0375">Hydrogen ion transport</keyword>
<proteinExistence type="inferred from homology"/>
<feature type="region of interest" description="Disordered" evidence="10">
    <location>
        <begin position="135"/>
        <end position="154"/>
    </location>
</feature>